<dbReference type="PANTHER" id="PTHR45695:SF26">
    <property type="entry name" value="NEUROPEPTIDE CCHAMIDE-1 RECEPTOR"/>
    <property type="match status" value="1"/>
</dbReference>
<keyword evidence="6 9" id="KW-0472">Membrane</keyword>
<evidence type="ECO:0000256" key="2">
    <source>
        <dbReference type="ARBA" id="ARBA00010663"/>
    </source>
</evidence>
<evidence type="ECO:0000259" key="10">
    <source>
        <dbReference type="PROSITE" id="PS50262"/>
    </source>
</evidence>
<proteinExistence type="inferred from homology"/>
<dbReference type="PANTHER" id="PTHR45695">
    <property type="entry name" value="LEUCOKININ RECEPTOR-RELATED"/>
    <property type="match status" value="1"/>
</dbReference>
<keyword evidence="4 9" id="KW-1133">Transmembrane helix</keyword>
<dbReference type="Gene3D" id="1.20.1070.10">
    <property type="entry name" value="Rhodopsin 7-helix transmembrane proteins"/>
    <property type="match status" value="1"/>
</dbReference>
<evidence type="ECO:0000256" key="7">
    <source>
        <dbReference type="ARBA" id="ARBA00023170"/>
    </source>
</evidence>
<keyword evidence="12" id="KW-1185">Reference proteome</keyword>
<dbReference type="InterPro" id="IPR017452">
    <property type="entry name" value="GPCR_Rhodpsn_7TM"/>
</dbReference>
<keyword evidence="3 9" id="KW-0812">Transmembrane</keyword>
<feature type="transmembrane region" description="Helical" evidence="9">
    <location>
        <begin position="322"/>
        <end position="342"/>
    </location>
</feature>
<feature type="transmembrane region" description="Helical" evidence="9">
    <location>
        <begin position="92"/>
        <end position="116"/>
    </location>
</feature>
<reference evidence="11" key="2">
    <citation type="journal article" date="2023" name="BMC Genomics">
        <title>Pest status, molecular evolution, and epigenetic factors derived from the genome assembly of Frankliniella fusca, a thysanopteran phytovirus vector.</title>
        <authorList>
            <person name="Catto M.A."/>
            <person name="Labadie P.E."/>
            <person name="Jacobson A.L."/>
            <person name="Kennedy G.G."/>
            <person name="Srinivasan R."/>
            <person name="Hunt B.G."/>
        </authorList>
    </citation>
    <scope>NUCLEOTIDE SEQUENCE</scope>
    <source>
        <strain evidence="11">PL_HMW_Pooled</strain>
    </source>
</reference>
<dbReference type="PRINTS" id="PR00237">
    <property type="entry name" value="GPCRRHODOPSN"/>
</dbReference>
<evidence type="ECO:0000256" key="4">
    <source>
        <dbReference type="ARBA" id="ARBA00022989"/>
    </source>
</evidence>
<dbReference type="InterPro" id="IPR000276">
    <property type="entry name" value="GPCR_Rhodpsn"/>
</dbReference>
<evidence type="ECO:0000256" key="5">
    <source>
        <dbReference type="ARBA" id="ARBA00023040"/>
    </source>
</evidence>
<dbReference type="EMBL" id="JAHWGI010000376">
    <property type="protein sequence ID" value="KAK3914368.1"/>
    <property type="molecule type" value="Genomic_DNA"/>
</dbReference>
<keyword evidence="7 11" id="KW-0675">Receptor</keyword>
<gene>
    <name evidence="11" type="ORF">KUF71_023769</name>
</gene>
<dbReference type="SUPFAM" id="SSF81321">
    <property type="entry name" value="Family A G protein-coupled receptor-like"/>
    <property type="match status" value="1"/>
</dbReference>
<feature type="domain" description="G-protein coupled receptors family 1 profile" evidence="10">
    <location>
        <begin position="71"/>
        <end position="339"/>
    </location>
</feature>
<reference evidence="11" key="1">
    <citation type="submission" date="2021-07" db="EMBL/GenBank/DDBJ databases">
        <authorList>
            <person name="Catto M.A."/>
            <person name="Jacobson A."/>
            <person name="Kennedy G."/>
            <person name="Labadie P."/>
            <person name="Hunt B.G."/>
            <person name="Srinivasan R."/>
        </authorList>
    </citation>
    <scope>NUCLEOTIDE SEQUENCE</scope>
    <source>
        <strain evidence="11">PL_HMW_Pooled</strain>
        <tissue evidence="11">Head</tissue>
    </source>
</reference>
<feature type="transmembrane region" description="Helical" evidence="9">
    <location>
        <begin position="277"/>
        <end position="302"/>
    </location>
</feature>
<evidence type="ECO:0000256" key="1">
    <source>
        <dbReference type="ARBA" id="ARBA00004141"/>
    </source>
</evidence>
<comment type="subcellular location">
    <subcellularLocation>
        <location evidence="1">Membrane</location>
        <topology evidence="1">Multi-pass membrane protein</topology>
    </subcellularLocation>
</comment>
<dbReference type="AlphaFoldDB" id="A0AAE1H4E9"/>
<comment type="similarity">
    <text evidence="2">Belongs to the G-protein coupled receptor 1 family.</text>
</comment>
<keyword evidence="5" id="KW-0297">G-protein coupled receptor</keyword>
<feature type="transmembrane region" description="Helical" evidence="9">
    <location>
        <begin position="136"/>
        <end position="154"/>
    </location>
</feature>
<dbReference type="GO" id="GO:0005886">
    <property type="term" value="C:plasma membrane"/>
    <property type="evidence" value="ECO:0007669"/>
    <property type="project" value="TreeGrafter"/>
</dbReference>
<evidence type="ECO:0000313" key="12">
    <source>
        <dbReference type="Proteomes" id="UP001219518"/>
    </source>
</evidence>
<feature type="transmembrane region" description="Helical" evidence="9">
    <location>
        <begin position="222"/>
        <end position="244"/>
    </location>
</feature>
<evidence type="ECO:0000256" key="3">
    <source>
        <dbReference type="ARBA" id="ARBA00022692"/>
    </source>
</evidence>
<accession>A0AAE1H4E9</accession>
<name>A0AAE1H4E9_9NEOP</name>
<sequence length="416" mass="45837">MVLSKVRGAAMEAAANASGLWLSANLELLQLNASLGAAGALPPEAEPPRSSPETYFVPVIFGLIFITGVLGNGTLICMFVSDRKMRNEPNIFIFSLALGDLLLILTAVPFKSVIYALPGWPFGLLACKLSETVIDVSEGVSVFTLTALSAARYFPVVEPMRVRSGGPSPGVRCTAACSVAIWAVSLVCAAPPLIMAHLRPLGDGEHVYCYPFYDDPATACHIVTFHAVAYYALPFLVIFVFYALMARRLLHSAKTLPGEHQGHGPARNRQVRARRKVARVVLAFVMVFWVCFTPHHIFALWWHCLGANPQQDYNDWWHYFRILAFCLKFLNSCANPIALYCVSGVFRKKFQRYLGWLVRGGRRRRSSASLLTSSGAAPAGRRAGRVVHRLTGRSRRSQRSTRTTLVTTFMNGAPHP</sequence>
<evidence type="ECO:0000256" key="9">
    <source>
        <dbReference type="SAM" id="Phobius"/>
    </source>
</evidence>
<feature type="transmembrane region" description="Helical" evidence="9">
    <location>
        <begin position="55"/>
        <end position="80"/>
    </location>
</feature>
<organism evidence="11 12">
    <name type="scientific">Frankliniella fusca</name>
    <dbReference type="NCBI Taxonomy" id="407009"/>
    <lineage>
        <taxon>Eukaryota</taxon>
        <taxon>Metazoa</taxon>
        <taxon>Ecdysozoa</taxon>
        <taxon>Arthropoda</taxon>
        <taxon>Hexapoda</taxon>
        <taxon>Insecta</taxon>
        <taxon>Pterygota</taxon>
        <taxon>Neoptera</taxon>
        <taxon>Paraneoptera</taxon>
        <taxon>Thysanoptera</taxon>
        <taxon>Terebrantia</taxon>
        <taxon>Thripoidea</taxon>
        <taxon>Thripidae</taxon>
        <taxon>Frankliniella</taxon>
    </lineage>
</organism>
<evidence type="ECO:0000256" key="8">
    <source>
        <dbReference type="ARBA" id="ARBA00023224"/>
    </source>
</evidence>
<protein>
    <submittedName>
        <fullName evidence="11">Neuropeptide CCHamide-1 receptor</fullName>
    </submittedName>
</protein>
<dbReference type="PROSITE" id="PS50262">
    <property type="entry name" value="G_PROTEIN_RECEP_F1_2"/>
    <property type="match status" value="1"/>
</dbReference>
<keyword evidence="8" id="KW-0807">Transducer</keyword>
<feature type="transmembrane region" description="Helical" evidence="9">
    <location>
        <begin position="175"/>
        <end position="194"/>
    </location>
</feature>
<evidence type="ECO:0000313" key="11">
    <source>
        <dbReference type="EMBL" id="KAK3914368.1"/>
    </source>
</evidence>
<comment type="caution">
    <text evidence="11">The sequence shown here is derived from an EMBL/GenBank/DDBJ whole genome shotgun (WGS) entry which is preliminary data.</text>
</comment>
<dbReference type="GO" id="GO:0008188">
    <property type="term" value="F:neuropeptide receptor activity"/>
    <property type="evidence" value="ECO:0007669"/>
    <property type="project" value="TreeGrafter"/>
</dbReference>
<dbReference type="Proteomes" id="UP001219518">
    <property type="component" value="Unassembled WGS sequence"/>
</dbReference>
<evidence type="ECO:0000256" key="6">
    <source>
        <dbReference type="ARBA" id="ARBA00023136"/>
    </source>
</evidence>
<dbReference type="Pfam" id="PF00001">
    <property type="entry name" value="7tm_1"/>
    <property type="match status" value="1"/>
</dbReference>